<dbReference type="AlphaFoldDB" id="A0A6F8PTP7"/>
<protein>
    <recommendedName>
        <fullName evidence="3">Flagellar protein FlgJ N-terminal domain-containing protein</fullName>
    </recommendedName>
</protein>
<organism evidence="4 5">
    <name type="scientific">Thiosulfatimonas sediminis</name>
    <dbReference type="NCBI Taxonomy" id="2675054"/>
    <lineage>
        <taxon>Bacteria</taxon>
        <taxon>Pseudomonadati</taxon>
        <taxon>Pseudomonadota</taxon>
        <taxon>Gammaproteobacteria</taxon>
        <taxon>Thiotrichales</taxon>
        <taxon>Piscirickettsiaceae</taxon>
        <taxon>Thiosulfatimonas</taxon>
    </lineage>
</organism>
<keyword evidence="5" id="KW-1185">Reference proteome</keyword>
<feature type="region of interest" description="Disordered" evidence="2">
    <location>
        <begin position="127"/>
        <end position="164"/>
    </location>
</feature>
<dbReference type="Proteomes" id="UP000501726">
    <property type="component" value="Chromosome"/>
</dbReference>
<dbReference type="GO" id="GO:0044781">
    <property type="term" value="P:bacterial-type flagellum organization"/>
    <property type="evidence" value="ECO:0007669"/>
    <property type="project" value="UniProtKB-KW"/>
</dbReference>
<keyword evidence="1" id="KW-1005">Bacterial flagellum biogenesis</keyword>
<evidence type="ECO:0000256" key="1">
    <source>
        <dbReference type="ARBA" id="ARBA00022795"/>
    </source>
</evidence>
<dbReference type="InterPro" id="IPR019301">
    <property type="entry name" value="Flagellar_prot_FlgJ_N"/>
</dbReference>
<feature type="compositionally biased region" description="Polar residues" evidence="2">
    <location>
        <begin position="153"/>
        <end position="164"/>
    </location>
</feature>
<dbReference type="Pfam" id="PF10135">
    <property type="entry name" value="Rod-binding"/>
    <property type="match status" value="1"/>
</dbReference>
<evidence type="ECO:0000256" key="2">
    <source>
        <dbReference type="SAM" id="MobiDB-lite"/>
    </source>
</evidence>
<evidence type="ECO:0000313" key="4">
    <source>
        <dbReference type="EMBL" id="BBP45513.1"/>
    </source>
</evidence>
<dbReference type="RefSeq" id="WP_243830883.1">
    <property type="nucleotide sequence ID" value="NZ_AP021889.1"/>
</dbReference>
<evidence type="ECO:0000259" key="3">
    <source>
        <dbReference type="Pfam" id="PF10135"/>
    </source>
</evidence>
<reference evidence="5" key="1">
    <citation type="submission" date="2019-11" db="EMBL/GenBank/DDBJ databases">
        <title>Isolation and characterization of two novel species in the genus Thiomicrorhabdus.</title>
        <authorList>
            <person name="Mochizuki J."/>
            <person name="Kojima H."/>
            <person name="Fukui M."/>
        </authorList>
    </citation>
    <scope>NUCLEOTIDE SEQUENCE [LARGE SCALE GENOMIC DNA]</scope>
    <source>
        <strain evidence="5">aks77</strain>
    </source>
</reference>
<sequence>MEGLDFKNLSAVDSMRQKAQNVADSNALNDLKTTAKQDPKEALRPMAEQFEALFLQQVMKEARKVSFDEGWLDGNQGDFYKDWHDSQLAQSLSSKGSLGLADSIVEQLAPKIDNVYTPEQFYALQAQKQQASESLPSAKHIDETPTAPAGFASTASALQFRKQN</sequence>
<name>A0A6F8PTP7_9GAMM</name>
<dbReference type="PRINTS" id="PR01002">
    <property type="entry name" value="FLGFLGJ"/>
</dbReference>
<proteinExistence type="predicted"/>
<dbReference type="KEGG" id="tse:THMIRHAS_08860"/>
<feature type="domain" description="Flagellar protein FlgJ N-terminal" evidence="3">
    <location>
        <begin position="60"/>
        <end position="107"/>
    </location>
</feature>
<evidence type="ECO:0000313" key="5">
    <source>
        <dbReference type="Proteomes" id="UP000501726"/>
    </source>
</evidence>
<dbReference type="EMBL" id="AP021889">
    <property type="protein sequence ID" value="BBP45513.1"/>
    <property type="molecule type" value="Genomic_DNA"/>
</dbReference>
<gene>
    <name evidence="4" type="ORF">THMIRHAS_08860</name>
</gene>
<accession>A0A6F8PTP7</accession>